<dbReference type="Proteomes" id="UP001363010">
    <property type="component" value="Unassembled WGS sequence"/>
</dbReference>
<gene>
    <name evidence="2" type="ORF">WKW80_21370</name>
</gene>
<dbReference type="SUPFAM" id="SSF53850">
    <property type="entry name" value="Periplasmic binding protein-like II"/>
    <property type="match status" value="1"/>
</dbReference>
<comment type="caution">
    <text evidence="2">The sequence shown here is derived from an EMBL/GenBank/DDBJ whole genome shotgun (WGS) entry which is preliminary data.</text>
</comment>
<proteinExistence type="predicted"/>
<name>A0ABU8W3C2_9BURK</name>
<dbReference type="Gene3D" id="3.40.190.10">
    <property type="entry name" value="Periplasmic binding protein-like II"/>
    <property type="match status" value="2"/>
</dbReference>
<evidence type="ECO:0000256" key="1">
    <source>
        <dbReference type="ARBA" id="ARBA00022729"/>
    </source>
</evidence>
<reference evidence="2 3" key="1">
    <citation type="submission" date="2024-03" db="EMBL/GenBank/DDBJ databases">
        <title>Novel species of the genus Variovorax.</title>
        <authorList>
            <person name="Liu Q."/>
            <person name="Xin Y.-H."/>
        </authorList>
    </citation>
    <scope>NUCLEOTIDE SEQUENCE [LARGE SCALE GENOMIC DNA]</scope>
    <source>
        <strain evidence="2 3">KACC 18501</strain>
    </source>
</reference>
<dbReference type="PANTHER" id="PTHR30006">
    <property type="entry name" value="THIAMINE-BINDING PERIPLASMIC PROTEIN-RELATED"/>
    <property type="match status" value="1"/>
</dbReference>
<keyword evidence="1" id="KW-0732">Signal</keyword>
<keyword evidence="3" id="KW-1185">Reference proteome</keyword>
<dbReference type="EMBL" id="JBBKZV010000014">
    <property type="protein sequence ID" value="MEJ8824555.1"/>
    <property type="molecule type" value="Genomic_DNA"/>
</dbReference>
<accession>A0ABU8W3C2</accession>
<evidence type="ECO:0000313" key="2">
    <source>
        <dbReference type="EMBL" id="MEJ8824555.1"/>
    </source>
</evidence>
<protein>
    <submittedName>
        <fullName evidence="2">ABC transporter substrate-binding protein</fullName>
    </submittedName>
</protein>
<organism evidence="2 3">
    <name type="scientific">Variovorax humicola</name>
    <dbReference type="NCBI Taxonomy" id="1769758"/>
    <lineage>
        <taxon>Bacteria</taxon>
        <taxon>Pseudomonadati</taxon>
        <taxon>Pseudomonadota</taxon>
        <taxon>Betaproteobacteria</taxon>
        <taxon>Burkholderiales</taxon>
        <taxon>Comamonadaceae</taxon>
        <taxon>Variovorax</taxon>
    </lineage>
</organism>
<dbReference type="InterPro" id="IPR006311">
    <property type="entry name" value="TAT_signal"/>
</dbReference>
<evidence type="ECO:0000313" key="3">
    <source>
        <dbReference type="Proteomes" id="UP001363010"/>
    </source>
</evidence>
<dbReference type="Pfam" id="PF13343">
    <property type="entry name" value="SBP_bac_6"/>
    <property type="match status" value="1"/>
</dbReference>
<sequence>MILSADRRDLLKTILATGIAPFVPSLAFAQTQTVNVVGNPGLHHELWKRWAQMLAQDTNGAIQVRYDPIGYAPAYGRIKQEFETKNFSTDVFYNDAPFPEQLWNEGMLREIPYMDMPNTQKLFPHARRAYGLEVFQTIWGIVGFNTNFVKVGDFKQPLTWEEFADPRWKGKVSWVDARAFPAWVPVIVNQYGDKWIDYCKRVDANVKTYHSRWIDNRIGMQRGDSWLTFHNWATIYIGNKVERASVEGLPIAKPLQSMGNLPVSMSLLKNGPNQATAIKVMDLCSQSRYTKVLHDIGLNPSNHPDNYPAAMPVLMLQVNNAGTIGVERWEDVLKHVKPIDWVEWSKKMPQYVAQWEQEVLKKRT</sequence>
<dbReference type="RefSeq" id="WP_340365578.1">
    <property type="nucleotide sequence ID" value="NZ_JBBKZV010000014.1"/>
</dbReference>
<dbReference type="PROSITE" id="PS51318">
    <property type="entry name" value="TAT"/>
    <property type="match status" value="1"/>
</dbReference>